<sequence>MDFEIVVCGAGPAGSTAAYHAARGGASVLIIDRKEHPGIPVCCAEGVSRSMIKGLVELDPDWISTRLQGGRVIAGDETVEINYPKVGFILDRERFDLGLLRRAISAGAEFIVGEITSITEDHLIINGKKIHFQIPILADGVESRLARMLGFDTGLDLSQVHSCAQFLITGIDHPQDRVSFILDREMIPGGYGWVFPKGEGRFNFGLGITPTLSEKSALECLLSLKERYFPEAEVLKLSGGVVPAKVLKIEKSGLFLIGDAGRLTDPISGGGIANAIRSGWLAGRYAARMVKGKADIRGYYRELRRVVLDEIRFHERIRSIFLKLKNEDFIELVRVLKKIYQDRKVDDINSKELVFKILRISPRLFRIGLRLLI</sequence>
<dbReference type="PANTHER" id="PTHR42685">
    <property type="entry name" value="GERANYLGERANYL DIPHOSPHATE REDUCTASE"/>
    <property type="match status" value="1"/>
</dbReference>
<dbReference type="InterPro" id="IPR036188">
    <property type="entry name" value="FAD/NAD-bd_sf"/>
</dbReference>
<dbReference type="InterPro" id="IPR011777">
    <property type="entry name" value="Geranylgeranyl_Rdtase_fam"/>
</dbReference>
<accession>A0A660SF88</accession>
<dbReference type="InterPro" id="IPR050407">
    <property type="entry name" value="Geranylgeranyl_reductase"/>
</dbReference>
<dbReference type="AlphaFoldDB" id="A0A660SF88"/>
<dbReference type="PRINTS" id="PR00368">
    <property type="entry name" value="FADPNR"/>
</dbReference>
<dbReference type="EMBL" id="QNBE01000083">
    <property type="protein sequence ID" value="RKX69458.1"/>
    <property type="molecule type" value="Genomic_DNA"/>
</dbReference>
<dbReference type="PRINTS" id="PR00411">
    <property type="entry name" value="PNDRDTASEI"/>
</dbReference>
<protein>
    <recommendedName>
        <fullName evidence="1">Digeranylgeranylglycerophospholipid reductase catalytic domain-containing protein</fullName>
    </recommendedName>
</protein>
<dbReference type="Pfam" id="PF12831">
    <property type="entry name" value="FAD_oxidored"/>
    <property type="match status" value="1"/>
</dbReference>
<organism evidence="2 3">
    <name type="scientific">candidate division WOR-3 bacterium</name>
    <dbReference type="NCBI Taxonomy" id="2052148"/>
    <lineage>
        <taxon>Bacteria</taxon>
        <taxon>Bacteria division WOR-3</taxon>
    </lineage>
</organism>
<gene>
    <name evidence="2" type="ORF">DRP53_08095</name>
</gene>
<feature type="domain" description="Digeranylgeranylglycerophospholipid reductase catalytic" evidence="1">
    <location>
        <begin position="161"/>
        <end position="242"/>
    </location>
</feature>
<dbReference type="SUPFAM" id="SSF51905">
    <property type="entry name" value="FAD/NAD(P)-binding domain"/>
    <property type="match status" value="1"/>
</dbReference>
<evidence type="ECO:0000313" key="2">
    <source>
        <dbReference type="EMBL" id="RKX69458.1"/>
    </source>
</evidence>
<evidence type="ECO:0000313" key="3">
    <source>
        <dbReference type="Proteomes" id="UP000268469"/>
    </source>
</evidence>
<evidence type="ECO:0000259" key="1">
    <source>
        <dbReference type="Pfam" id="PF22578"/>
    </source>
</evidence>
<dbReference type="GO" id="GO:0016628">
    <property type="term" value="F:oxidoreductase activity, acting on the CH-CH group of donors, NAD or NADP as acceptor"/>
    <property type="evidence" value="ECO:0007669"/>
    <property type="project" value="InterPro"/>
</dbReference>
<reference evidence="2 3" key="1">
    <citation type="submission" date="2018-06" db="EMBL/GenBank/DDBJ databases">
        <title>Extensive metabolic versatility and redundancy in microbially diverse, dynamic hydrothermal sediments.</title>
        <authorList>
            <person name="Dombrowski N."/>
            <person name="Teske A."/>
            <person name="Baker B.J."/>
        </authorList>
    </citation>
    <scope>NUCLEOTIDE SEQUENCE [LARGE SCALE GENOMIC DNA]</scope>
    <source>
        <strain evidence="2">B36_G15</strain>
    </source>
</reference>
<name>A0A660SF88_UNCW3</name>
<dbReference type="Proteomes" id="UP000268469">
    <property type="component" value="Unassembled WGS sequence"/>
</dbReference>
<dbReference type="NCBIfam" id="TIGR02032">
    <property type="entry name" value="GG-red-SF"/>
    <property type="match status" value="1"/>
</dbReference>
<dbReference type="Gene3D" id="3.50.50.60">
    <property type="entry name" value="FAD/NAD(P)-binding domain"/>
    <property type="match status" value="1"/>
</dbReference>
<dbReference type="Pfam" id="PF22578">
    <property type="entry name" value="GGR_cat"/>
    <property type="match status" value="1"/>
</dbReference>
<comment type="caution">
    <text evidence="2">The sequence shown here is derived from an EMBL/GenBank/DDBJ whole genome shotgun (WGS) entry which is preliminary data.</text>
</comment>
<dbReference type="PANTHER" id="PTHR42685:SF22">
    <property type="entry name" value="CONDITIONED MEDIUM FACTOR RECEPTOR 1"/>
    <property type="match status" value="1"/>
</dbReference>
<dbReference type="InterPro" id="IPR054715">
    <property type="entry name" value="GGR_cat"/>
</dbReference>
<proteinExistence type="predicted"/>